<keyword evidence="2" id="KW-1185">Reference proteome</keyword>
<name>A0A8X7SA02_BRACI</name>
<evidence type="ECO:0000313" key="2">
    <source>
        <dbReference type="Proteomes" id="UP000886595"/>
    </source>
</evidence>
<dbReference type="AlphaFoldDB" id="A0A8X7SA02"/>
<sequence>MATSSVCGDDVWRFGAPVGSSEPKVGSPVVARSGGGVMVRETRVFGVEDANTCPASSKTICVTAVDLIP</sequence>
<proteinExistence type="predicted"/>
<evidence type="ECO:0000313" key="1">
    <source>
        <dbReference type="EMBL" id="KAG2302411.1"/>
    </source>
</evidence>
<reference evidence="1 2" key="1">
    <citation type="submission" date="2020-02" db="EMBL/GenBank/DDBJ databases">
        <authorList>
            <person name="Ma Q."/>
            <person name="Huang Y."/>
            <person name="Song X."/>
            <person name="Pei D."/>
        </authorList>
    </citation>
    <scope>NUCLEOTIDE SEQUENCE [LARGE SCALE GENOMIC DNA]</scope>
    <source>
        <strain evidence="1">Sxm20200214</strain>
        <tissue evidence="1">Leaf</tissue>
    </source>
</reference>
<comment type="caution">
    <text evidence="1">The sequence shown here is derived from an EMBL/GenBank/DDBJ whole genome shotgun (WGS) entry which is preliminary data.</text>
</comment>
<accession>A0A8X7SA02</accession>
<dbReference type="Proteomes" id="UP000886595">
    <property type="component" value="Unassembled WGS sequence"/>
</dbReference>
<dbReference type="EMBL" id="JAAMPC010000007">
    <property type="protein sequence ID" value="KAG2302411.1"/>
    <property type="molecule type" value="Genomic_DNA"/>
</dbReference>
<protein>
    <submittedName>
        <fullName evidence="1">Uncharacterized protein</fullName>
    </submittedName>
</protein>
<organism evidence="1 2">
    <name type="scientific">Brassica carinata</name>
    <name type="common">Ethiopian mustard</name>
    <name type="synonym">Abyssinian cabbage</name>
    <dbReference type="NCBI Taxonomy" id="52824"/>
    <lineage>
        <taxon>Eukaryota</taxon>
        <taxon>Viridiplantae</taxon>
        <taxon>Streptophyta</taxon>
        <taxon>Embryophyta</taxon>
        <taxon>Tracheophyta</taxon>
        <taxon>Spermatophyta</taxon>
        <taxon>Magnoliopsida</taxon>
        <taxon>eudicotyledons</taxon>
        <taxon>Gunneridae</taxon>
        <taxon>Pentapetalae</taxon>
        <taxon>rosids</taxon>
        <taxon>malvids</taxon>
        <taxon>Brassicales</taxon>
        <taxon>Brassicaceae</taxon>
        <taxon>Brassiceae</taxon>
        <taxon>Brassica</taxon>
    </lineage>
</organism>
<gene>
    <name evidence="1" type="ORF">Bca52824_031062</name>
</gene>